<evidence type="ECO:0000313" key="7">
    <source>
        <dbReference type="Proteomes" id="UP000581189"/>
    </source>
</evidence>
<comment type="caution">
    <text evidence="6">The sequence shown here is derived from an EMBL/GenBank/DDBJ whole genome shotgun (WGS) entry which is preliminary data.</text>
</comment>
<keyword evidence="7" id="KW-1185">Reference proteome</keyword>
<dbReference type="Gene3D" id="3.40.50.2300">
    <property type="match status" value="2"/>
</dbReference>
<dbReference type="AlphaFoldDB" id="A0A7W4DE28"/>
<feature type="signal peptide" evidence="4">
    <location>
        <begin position="1"/>
        <end position="22"/>
    </location>
</feature>
<evidence type="ECO:0000259" key="5">
    <source>
        <dbReference type="Pfam" id="PF13407"/>
    </source>
</evidence>
<evidence type="ECO:0000256" key="2">
    <source>
        <dbReference type="ARBA" id="ARBA00007639"/>
    </source>
</evidence>
<comment type="subcellular location">
    <subcellularLocation>
        <location evidence="1">Cell envelope</location>
    </subcellularLocation>
</comment>
<organism evidence="6 7">
    <name type="scientific">Aquipseudomonas guryensis</name>
    <dbReference type="NCBI Taxonomy" id="2759165"/>
    <lineage>
        <taxon>Bacteria</taxon>
        <taxon>Pseudomonadati</taxon>
        <taxon>Pseudomonadota</taxon>
        <taxon>Gammaproteobacteria</taxon>
        <taxon>Pseudomonadales</taxon>
        <taxon>Pseudomonadaceae</taxon>
        <taxon>Aquipseudomonas</taxon>
    </lineage>
</organism>
<proteinExistence type="inferred from homology"/>
<dbReference type="CDD" id="cd06324">
    <property type="entry name" value="PBP1_ABC_sugar_binding-like"/>
    <property type="match status" value="1"/>
</dbReference>
<comment type="similarity">
    <text evidence="2">Belongs to the bacterial solute-binding protein 2 family.</text>
</comment>
<dbReference type="GO" id="GO:0030313">
    <property type="term" value="C:cell envelope"/>
    <property type="evidence" value="ECO:0007669"/>
    <property type="project" value="UniProtKB-SubCell"/>
</dbReference>
<gene>
    <name evidence="6" type="ORF">H3H45_16880</name>
</gene>
<sequence>MNALLRIFLATCLLLTWLPAQAASVVFLNPGYSTERFWSDYAAFMQDAADDLGMQLHVLYGARDTRTILANAHAVLQRKEKPDYLVFVNEQYVGPEILRLYADSGIKLLALHSTLTPEQRSRLGGPREKYPNWIGSLVTNDEEAGYLMAKALIELDPQGDMVAFSGIKQTPSASLREEGLKRALAEHPQVRLRQLLYGEWKEQRAYEQAKALLPRYPDLHLVWAANDEMTFGVMRAAREQGRKLHYTGLNTSERVLQARIDGRIEVLAGGHTILGGCAMVLLHDHARGLDFAERGGTEQQARLLRLFNQREAQNLLAYMRKPGEGLDFRRFSAQRDPQMKHYACAIDALLR</sequence>
<dbReference type="Proteomes" id="UP000581189">
    <property type="component" value="Unassembled WGS sequence"/>
</dbReference>
<feature type="chain" id="PRO_5030630371" evidence="4">
    <location>
        <begin position="23"/>
        <end position="351"/>
    </location>
</feature>
<evidence type="ECO:0000313" key="6">
    <source>
        <dbReference type="EMBL" id="MBB1520921.1"/>
    </source>
</evidence>
<dbReference type="PANTHER" id="PTHR46847">
    <property type="entry name" value="D-ALLOSE-BINDING PERIPLASMIC PROTEIN-RELATED"/>
    <property type="match status" value="1"/>
</dbReference>
<dbReference type="GO" id="GO:0030246">
    <property type="term" value="F:carbohydrate binding"/>
    <property type="evidence" value="ECO:0007669"/>
    <property type="project" value="UniProtKB-ARBA"/>
</dbReference>
<dbReference type="InterPro" id="IPR025997">
    <property type="entry name" value="SBP_2_dom"/>
</dbReference>
<evidence type="ECO:0000256" key="3">
    <source>
        <dbReference type="ARBA" id="ARBA00022729"/>
    </source>
</evidence>
<reference evidence="6 7" key="1">
    <citation type="submission" date="2020-08" db="EMBL/GenBank/DDBJ databases">
        <authorList>
            <person name="Kim C.M."/>
        </authorList>
    </citation>
    <scope>NUCLEOTIDE SEQUENCE [LARGE SCALE GENOMIC DNA]</scope>
    <source>
        <strain evidence="6 7">SR9</strain>
    </source>
</reference>
<dbReference type="Pfam" id="PF13407">
    <property type="entry name" value="Peripla_BP_4"/>
    <property type="match status" value="1"/>
</dbReference>
<accession>A0A7W4DE28</accession>
<dbReference type="PANTHER" id="PTHR46847:SF2">
    <property type="entry name" value="ABC TRANSPORTER SUGAR-BINDING PROTEIN"/>
    <property type="match status" value="1"/>
</dbReference>
<dbReference type="EMBL" id="JACJFN010000004">
    <property type="protein sequence ID" value="MBB1520921.1"/>
    <property type="molecule type" value="Genomic_DNA"/>
</dbReference>
<evidence type="ECO:0000256" key="4">
    <source>
        <dbReference type="SAM" id="SignalP"/>
    </source>
</evidence>
<keyword evidence="3 4" id="KW-0732">Signal</keyword>
<dbReference type="RefSeq" id="WP_182834858.1">
    <property type="nucleotide sequence ID" value="NZ_JACJFN010000004.1"/>
</dbReference>
<feature type="domain" description="Periplasmic binding protein" evidence="5">
    <location>
        <begin position="25"/>
        <end position="269"/>
    </location>
</feature>
<dbReference type="InterPro" id="IPR028082">
    <property type="entry name" value="Peripla_BP_I"/>
</dbReference>
<evidence type="ECO:0000256" key="1">
    <source>
        <dbReference type="ARBA" id="ARBA00004196"/>
    </source>
</evidence>
<dbReference type="SUPFAM" id="SSF53822">
    <property type="entry name" value="Periplasmic binding protein-like I"/>
    <property type="match status" value="1"/>
</dbReference>
<protein>
    <submittedName>
        <fullName evidence="6">ABC transporter substrate-binding protein</fullName>
    </submittedName>
</protein>
<dbReference type="GO" id="GO:0055085">
    <property type="term" value="P:transmembrane transport"/>
    <property type="evidence" value="ECO:0007669"/>
    <property type="project" value="UniProtKB-ARBA"/>
</dbReference>
<name>A0A7W4DE28_9GAMM</name>